<keyword evidence="10" id="KW-0966">Cell projection</keyword>
<evidence type="ECO:0000259" key="13">
    <source>
        <dbReference type="PROSITE" id="PS50002"/>
    </source>
</evidence>
<evidence type="ECO:0000259" key="14">
    <source>
        <dbReference type="PROSITE" id="PS50192"/>
    </source>
</evidence>
<dbReference type="InterPro" id="IPR000727">
    <property type="entry name" value="T_SNARE_dom"/>
</dbReference>
<dbReference type="InterPro" id="IPR035726">
    <property type="entry name" value="Abi2_SH3"/>
</dbReference>
<evidence type="ECO:0000256" key="10">
    <source>
        <dbReference type="ARBA" id="ARBA00023273"/>
    </source>
</evidence>
<feature type="compositionally biased region" description="Low complexity" evidence="12">
    <location>
        <begin position="223"/>
        <end position="242"/>
    </location>
</feature>
<dbReference type="Proteomes" id="UP001652641">
    <property type="component" value="Chromosome 16"/>
</dbReference>
<dbReference type="InterPro" id="IPR012849">
    <property type="entry name" value="Abl-interactor_HHR_dom"/>
</dbReference>
<name>A0ABM4Z6H5_VULVU</name>
<evidence type="ECO:0000256" key="2">
    <source>
        <dbReference type="ARBA" id="ARBA00004486"/>
    </source>
</evidence>
<dbReference type="PANTHER" id="PTHR10460:SF26">
    <property type="entry name" value="ABL INTERACTOR 2"/>
    <property type="match status" value="1"/>
</dbReference>
<keyword evidence="9" id="KW-0206">Cytoskeleton</keyword>
<gene>
    <name evidence="16" type="primary">ABI2</name>
</gene>
<dbReference type="Gene3D" id="6.10.140.1620">
    <property type="match status" value="1"/>
</dbReference>
<evidence type="ECO:0000256" key="7">
    <source>
        <dbReference type="ARBA" id="ARBA00022553"/>
    </source>
</evidence>
<dbReference type="SUPFAM" id="SSF50044">
    <property type="entry name" value="SH3-domain"/>
    <property type="match status" value="1"/>
</dbReference>
<dbReference type="PANTHER" id="PTHR10460">
    <property type="entry name" value="ABL INTERACTOR FAMILY MEMBER"/>
    <property type="match status" value="1"/>
</dbReference>
<dbReference type="PROSITE" id="PS50192">
    <property type="entry name" value="T_SNARE"/>
    <property type="match status" value="1"/>
</dbReference>
<dbReference type="InterPro" id="IPR028457">
    <property type="entry name" value="ABI"/>
</dbReference>
<feature type="region of interest" description="Disordered" evidence="12">
    <location>
        <begin position="339"/>
        <end position="372"/>
    </location>
</feature>
<sequence>MAELQMLLEEEIPGGRRALFDSYTNLERVADYCENNYIQFLIGEYSRRAVASCWKLLPFSSLWRMRNCTSADKQRALEETKAYTTQSLASVAYLINTLANNVLQMLDIQASQLRRMESSINHISQTVDIHKEKVARREIGILTTNKNTSRTHKIIAPANLERPVRYIRKPIDYTILDDIGHGVKVSTQNMKMGGLPRTTPPTQKPPSPPMSGKGTLGSGSSGGSHPSSRSSSRENSGSGSVGVPIAVPTPSPPSVFPGHPVQFYSMNRPASRHTPPTIGGSLPYRRPPSITSQTSLQNQMNGGPFYSQNPVSLAPPPPSILQVTPQLPLMGFVARVQENISDTPPPPPPVEEPVFDESPPPPPPPEDYEEEEAAVVEYSDPYAEEDPPWAPRSYLEKVVAIYDYTKDKEDELSFQEGAIIYVIKKNDDGWYEGVMNGVTGLFPGNYVESIMHYSE</sequence>
<evidence type="ECO:0000256" key="6">
    <source>
        <dbReference type="ARBA" id="ARBA00022490"/>
    </source>
</evidence>
<evidence type="ECO:0000256" key="8">
    <source>
        <dbReference type="ARBA" id="ARBA00023054"/>
    </source>
</evidence>
<evidence type="ECO:0000313" key="16">
    <source>
        <dbReference type="RefSeq" id="XP_072598139.1"/>
    </source>
</evidence>
<keyword evidence="15" id="KW-1185">Reference proteome</keyword>
<comment type="subcellular location">
    <subcellularLocation>
        <location evidence="2">Cell projection</location>
        <location evidence="2">Filopodium</location>
    </subcellularLocation>
    <subcellularLocation>
        <location evidence="3">Cell projection</location>
        <location evidence="3">Lamellipodium</location>
    </subcellularLocation>
    <subcellularLocation>
        <location evidence="1">Cytoplasm</location>
        <location evidence="1">Cytoskeleton</location>
    </subcellularLocation>
</comment>
<reference evidence="16" key="1">
    <citation type="submission" date="2025-08" db="UniProtKB">
        <authorList>
            <consortium name="RefSeq"/>
        </authorList>
    </citation>
    <scope>IDENTIFICATION</scope>
    <source>
        <tissue evidence="16">Cell line</tissue>
    </source>
</reference>
<keyword evidence="7" id="KW-0597">Phosphoprotein</keyword>
<dbReference type="Pfam" id="PF07815">
    <property type="entry name" value="Abi_HHR"/>
    <property type="match status" value="1"/>
</dbReference>
<evidence type="ECO:0000256" key="3">
    <source>
        <dbReference type="ARBA" id="ARBA00004510"/>
    </source>
</evidence>
<evidence type="ECO:0000256" key="11">
    <source>
        <dbReference type="PROSITE-ProRule" id="PRU00192"/>
    </source>
</evidence>
<dbReference type="PRINTS" id="PR00452">
    <property type="entry name" value="SH3DOMAIN"/>
</dbReference>
<dbReference type="CDD" id="cd11972">
    <property type="entry name" value="SH3_Abi2"/>
    <property type="match status" value="1"/>
</dbReference>
<dbReference type="Pfam" id="PF00018">
    <property type="entry name" value="SH3_1"/>
    <property type="match status" value="1"/>
</dbReference>
<proteinExistence type="inferred from homology"/>
<evidence type="ECO:0000256" key="1">
    <source>
        <dbReference type="ARBA" id="ARBA00004245"/>
    </source>
</evidence>
<accession>A0ABM4Z6H5</accession>
<feature type="region of interest" description="Disordered" evidence="12">
    <location>
        <begin position="189"/>
        <end position="297"/>
    </location>
</feature>
<dbReference type="InterPro" id="IPR036028">
    <property type="entry name" value="SH3-like_dom_sf"/>
</dbReference>
<feature type="domain" description="T-SNARE coiled-coil homology" evidence="14">
    <location>
        <begin position="75"/>
        <end position="137"/>
    </location>
</feature>
<keyword evidence="8" id="KW-0175">Coiled coil</keyword>
<dbReference type="PROSITE" id="PS50002">
    <property type="entry name" value="SH3"/>
    <property type="match status" value="1"/>
</dbReference>
<dbReference type="Gene3D" id="2.30.30.40">
    <property type="entry name" value="SH3 Domains"/>
    <property type="match status" value="1"/>
</dbReference>
<comment type="similarity">
    <text evidence="4">Belongs to the ABI family.</text>
</comment>
<dbReference type="RefSeq" id="XP_072598139.1">
    <property type="nucleotide sequence ID" value="XM_072742038.1"/>
</dbReference>
<evidence type="ECO:0000313" key="15">
    <source>
        <dbReference type="Proteomes" id="UP001652641"/>
    </source>
</evidence>
<keyword evidence="6" id="KW-0963">Cytoplasm</keyword>
<feature type="compositionally biased region" description="Pro residues" evidence="12">
    <location>
        <begin position="198"/>
        <end position="209"/>
    </location>
</feature>
<evidence type="ECO:0000256" key="9">
    <source>
        <dbReference type="ARBA" id="ARBA00023212"/>
    </source>
</evidence>
<dbReference type="InterPro" id="IPR001452">
    <property type="entry name" value="SH3_domain"/>
</dbReference>
<protein>
    <submittedName>
        <fullName evidence="16">Abl interactor 2 isoform X42</fullName>
    </submittedName>
</protein>
<feature type="domain" description="SH3" evidence="13">
    <location>
        <begin position="393"/>
        <end position="452"/>
    </location>
</feature>
<organism evidence="15 16">
    <name type="scientific">Vulpes vulpes</name>
    <name type="common">Red fox</name>
    <dbReference type="NCBI Taxonomy" id="9627"/>
    <lineage>
        <taxon>Eukaryota</taxon>
        <taxon>Metazoa</taxon>
        <taxon>Chordata</taxon>
        <taxon>Craniata</taxon>
        <taxon>Vertebrata</taxon>
        <taxon>Euteleostomi</taxon>
        <taxon>Mammalia</taxon>
        <taxon>Eutheria</taxon>
        <taxon>Laurasiatheria</taxon>
        <taxon>Carnivora</taxon>
        <taxon>Caniformia</taxon>
        <taxon>Canidae</taxon>
        <taxon>Vulpes</taxon>
    </lineage>
</organism>
<evidence type="ECO:0000256" key="5">
    <source>
        <dbReference type="ARBA" id="ARBA00022443"/>
    </source>
</evidence>
<evidence type="ECO:0000256" key="4">
    <source>
        <dbReference type="ARBA" id="ARBA00010020"/>
    </source>
</evidence>
<dbReference type="SMART" id="SM00326">
    <property type="entry name" value="SH3"/>
    <property type="match status" value="1"/>
</dbReference>
<keyword evidence="5 11" id="KW-0728">SH3 domain</keyword>
<evidence type="ECO:0000256" key="12">
    <source>
        <dbReference type="SAM" id="MobiDB-lite"/>
    </source>
</evidence>
<dbReference type="GeneID" id="112922849"/>